<feature type="non-terminal residue" evidence="2">
    <location>
        <position position="257"/>
    </location>
</feature>
<dbReference type="AlphaFoldDB" id="A0A382HIM1"/>
<evidence type="ECO:0008006" key="3">
    <source>
        <dbReference type="Google" id="ProtNLM"/>
    </source>
</evidence>
<proteinExistence type="predicted"/>
<feature type="transmembrane region" description="Helical" evidence="1">
    <location>
        <begin position="21"/>
        <end position="43"/>
    </location>
</feature>
<evidence type="ECO:0000313" key="2">
    <source>
        <dbReference type="EMBL" id="SVB87194.1"/>
    </source>
</evidence>
<keyword evidence="1" id="KW-0472">Membrane</keyword>
<keyword evidence="1" id="KW-0812">Transmembrane</keyword>
<reference evidence="2" key="1">
    <citation type="submission" date="2018-05" db="EMBL/GenBank/DDBJ databases">
        <authorList>
            <person name="Lanie J.A."/>
            <person name="Ng W.-L."/>
            <person name="Kazmierczak K.M."/>
            <person name="Andrzejewski T.M."/>
            <person name="Davidsen T.M."/>
            <person name="Wayne K.J."/>
            <person name="Tettelin H."/>
            <person name="Glass J.I."/>
            <person name="Rusch D."/>
            <person name="Podicherti R."/>
            <person name="Tsui H.-C.T."/>
            <person name="Winkler M.E."/>
        </authorList>
    </citation>
    <scope>NUCLEOTIDE SEQUENCE</scope>
</reference>
<protein>
    <recommendedName>
        <fullName evidence="3">Type II secretion system protein J</fullName>
    </recommendedName>
</protein>
<gene>
    <name evidence="2" type="ORF">METZ01_LOCUS240048</name>
</gene>
<accession>A0A382HIM1</accession>
<evidence type="ECO:0000256" key="1">
    <source>
        <dbReference type="SAM" id="Phobius"/>
    </source>
</evidence>
<organism evidence="2">
    <name type="scientific">marine metagenome</name>
    <dbReference type="NCBI Taxonomy" id="408172"/>
    <lineage>
        <taxon>unclassified sequences</taxon>
        <taxon>metagenomes</taxon>
        <taxon>ecological metagenomes</taxon>
    </lineage>
</organism>
<keyword evidence="1" id="KW-1133">Transmembrane helix</keyword>
<sequence length="257" mass="28979">MATTIPVSRLAKRHRLVDAFTILEVMLAIVITTGLLATAMYYYQQAARFRNDLLEETERISSARLILDRLSAELRCSLHHPARRIGVKGGSDWIEFLKTSVPSRASWRIQTESTPPSYPETGYRLVRYELLKKPILEGPLDNEANQQMVEHMTSQSGVEPGVTGEVLASLMQGDAINRTEQRLLTAKASTNNVVEVRINPVRITDRLKYMKFRYLNGGAWIDAWPGPQLPLGVEVSLGIEPMSATNLLEEYTNHVFR</sequence>
<name>A0A382HIM1_9ZZZZ</name>
<dbReference type="EMBL" id="UINC01061526">
    <property type="protein sequence ID" value="SVB87194.1"/>
    <property type="molecule type" value="Genomic_DNA"/>
</dbReference>